<reference evidence="2 3" key="1">
    <citation type="submission" date="2017-10" db="EMBL/GenBank/DDBJ databases">
        <title>Sequencing the genomes of 1000 actinobacteria strains.</title>
        <authorList>
            <person name="Klenk H.-P."/>
        </authorList>
    </citation>
    <scope>NUCLEOTIDE SEQUENCE [LARGE SCALE GENOMIC DNA]</scope>
    <source>
        <strain evidence="2 3">DSM 20688</strain>
    </source>
</reference>
<keyword evidence="1" id="KW-1133">Transmembrane helix</keyword>
<proteinExistence type="predicted"/>
<accession>A0A2A9DL79</accession>
<organism evidence="2 3">
    <name type="scientific">Corynebacterium renale</name>
    <dbReference type="NCBI Taxonomy" id="1724"/>
    <lineage>
        <taxon>Bacteria</taxon>
        <taxon>Bacillati</taxon>
        <taxon>Actinomycetota</taxon>
        <taxon>Actinomycetes</taxon>
        <taxon>Mycobacteriales</taxon>
        <taxon>Corynebacteriaceae</taxon>
        <taxon>Corynebacterium</taxon>
    </lineage>
</organism>
<gene>
    <name evidence="2" type="ORF">ATK06_0175</name>
</gene>
<keyword evidence="1" id="KW-0812">Transmembrane</keyword>
<keyword evidence="1" id="KW-0472">Membrane</keyword>
<name>A0A2A9DL79_9CORY</name>
<comment type="caution">
    <text evidence="2">The sequence shown here is derived from an EMBL/GenBank/DDBJ whole genome shotgun (WGS) entry which is preliminary data.</text>
</comment>
<evidence type="ECO:0000256" key="1">
    <source>
        <dbReference type="SAM" id="Phobius"/>
    </source>
</evidence>
<dbReference type="Proteomes" id="UP000221653">
    <property type="component" value="Unassembled WGS sequence"/>
</dbReference>
<sequence>MTLGMGAVLALLTYNTNGSLAVALTIVAVAAVLAIVVAIKK</sequence>
<dbReference type="STRING" id="1724.GCA_001044175_00289"/>
<keyword evidence="3" id="KW-1185">Reference proteome</keyword>
<feature type="transmembrane region" description="Helical" evidence="1">
    <location>
        <begin position="20"/>
        <end position="39"/>
    </location>
</feature>
<dbReference type="AlphaFoldDB" id="A0A2A9DL79"/>
<evidence type="ECO:0000313" key="2">
    <source>
        <dbReference type="EMBL" id="PFG27126.1"/>
    </source>
</evidence>
<protein>
    <submittedName>
        <fullName evidence="2">Uncharacterized protein</fullName>
    </submittedName>
</protein>
<dbReference type="EMBL" id="PDJF01000001">
    <property type="protein sequence ID" value="PFG27126.1"/>
    <property type="molecule type" value="Genomic_DNA"/>
</dbReference>
<evidence type="ECO:0000313" key="3">
    <source>
        <dbReference type="Proteomes" id="UP000221653"/>
    </source>
</evidence>